<reference evidence="1 2" key="1">
    <citation type="submission" date="2019-03" db="EMBL/GenBank/DDBJ databases">
        <title>Genomic Encyclopedia of Type Strains, Phase IV (KMG-IV): sequencing the most valuable type-strain genomes for metagenomic binning, comparative biology and taxonomic classification.</title>
        <authorList>
            <person name="Goeker M."/>
        </authorList>
    </citation>
    <scope>NUCLEOTIDE SEQUENCE [LARGE SCALE GENOMIC DNA]</scope>
    <source>
        <strain evidence="1 2">DSM 24984</strain>
    </source>
</reference>
<accession>A0A4R1K5U1</accession>
<organism evidence="1 2">
    <name type="scientific">Seleniivibrio woodruffii</name>
    <dbReference type="NCBI Taxonomy" id="1078050"/>
    <lineage>
        <taxon>Bacteria</taxon>
        <taxon>Pseudomonadati</taxon>
        <taxon>Deferribacterota</taxon>
        <taxon>Deferribacteres</taxon>
        <taxon>Deferribacterales</taxon>
        <taxon>Geovibrionaceae</taxon>
        <taxon>Seleniivibrio</taxon>
    </lineage>
</organism>
<evidence type="ECO:0000313" key="1">
    <source>
        <dbReference type="EMBL" id="TCK59320.1"/>
    </source>
</evidence>
<proteinExistence type="predicted"/>
<name>A0A4R1K5U1_9BACT</name>
<dbReference type="Proteomes" id="UP000294614">
    <property type="component" value="Unassembled WGS sequence"/>
</dbReference>
<dbReference type="EMBL" id="SMGG01000006">
    <property type="protein sequence ID" value="TCK59320.1"/>
    <property type="molecule type" value="Genomic_DNA"/>
</dbReference>
<dbReference type="AlphaFoldDB" id="A0A4R1K5U1"/>
<protein>
    <submittedName>
        <fullName evidence="1">Uncharacterized protein</fullName>
    </submittedName>
</protein>
<comment type="caution">
    <text evidence="1">The sequence shown here is derived from an EMBL/GenBank/DDBJ whole genome shotgun (WGS) entry which is preliminary data.</text>
</comment>
<evidence type="ECO:0000313" key="2">
    <source>
        <dbReference type="Proteomes" id="UP000294614"/>
    </source>
</evidence>
<keyword evidence="2" id="KW-1185">Reference proteome</keyword>
<sequence length="90" mass="9949">MGMAEKFEMTLKPDSKGRITLGRLLNGVSSVRVTVDSENRIILIPFKEIPLGELTVSEADSILKNMLSKITDDTLHSEVSTGEKTGNEEW</sequence>
<gene>
    <name evidence="1" type="ORF">C8D98_2253</name>
</gene>